<feature type="domain" description="Histidine kinase" evidence="6">
    <location>
        <begin position="199"/>
        <end position="415"/>
    </location>
</feature>
<dbReference type="GO" id="GO:0000155">
    <property type="term" value="F:phosphorelay sensor kinase activity"/>
    <property type="evidence" value="ECO:0007669"/>
    <property type="project" value="InterPro"/>
</dbReference>
<dbReference type="SUPFAM" id="SSF55874">
    <property type="entry name" value="ATPase domain of HSP90 chaperone/DNA topoisomerase II/histidine kinase"/>
    <property type="match status" value="1"/>
</dbReference>
<dbReference type="GO" id="GO:0009927">
    <property type="term" value="F:histidine phosphotransfer kinase activity"/>
    <property type="evidence" value="ECO:0007669"/>
    <property type="project" value="TreeGrafter"/>
</dbReference>
<dbReference type="STRING" id="195913.SAMN04488004_101104"/>
<dbReference type="Gene3D" id="3.30.450.40">
    <property type="match status" value="1"/>
</dbReference>
<sequence length="423" mass="45684">MGIFSPRWGESEGVGTLAKTYSFEALGLLHCDMDESFVNILNLASCALDAPLAHIAVLEKQAGLQFISASIGSLFAPNERCEIAIEDTICQYVQETCDTVVIPDLLADPRTRDNEMIQQNGLRSYIGSPIHTMTGKVIGSLCCMAKTPRDWSDKDIQMLESLSKCVDDIVIARTLALEDQAARKQLKDIAAARGAYIAHVGHEIRTPLTGILGSIGILKGVPLDEKPARLVKILDKSAHKLLEFVNDVLDLARLDAGPSDIAEEVARIGDFMKDQLKEFSIQAGEKGLTLRLEDRLQNACYRFDATALARIVQNIVSNAVKFTNVGSIDVTLDQDSYGQVVIDVSDTGIGIAPEYHSKIFEEFEQADEAAARRFGGTGLGMAIVKRTVDRLNGTITIDSARGVGTKISVSLPLSTAGADCDAA</sequence>
<keyword evidence="4" id="KW-0808">Transferase</keyword>
<evidence type="ECO:0000256" key="2">
    <source>
        <dbReference type="ARBA" id="ARBA00012438"/>
    </source>
</evidence>
<dbReference type="InterPro" id="IPR036890">
    <property type="entry name" value="HATPase_C_sf"/>
</dbReference>
<dbReference type="PRINTS" id="PR00344">
    <property type="entry name" value="BCTRLSENSOR"/>
</dbReference>
<dbReference type="InterPro" id="IPR003661">
    <property type="entry name" value="HisK_dim/P_dom"/>
</dbReference>
<dbReference type="GO" id="GO:0005886">
    <property type="term" value="C:plasma membrane"/>
    <property type="evidence" value="ECO:0007669"/>
    <property type="project" value="TreeGrafter"/>
</dbReference>
<dbReference type="AlphaFoldDB" id="A0A1I4BQA7"/>
<dbReference type="Gene3D" id="3.30.565.10">
    <property type="entry name" value="Histidine kinase-like ATPase, C-terminal domain"/>
    <property type="match status" value="1"/>
</dbReference>
<dbReference type="PROSITE" id="PS50109">
    <property type="entry name" value="HIS_KIN"/>
    <property type="match status" value="1"/>
</dbReference>
<dbReference type="FunFam" id="3.30.565.10:FF:000006">
    <property type="entry name" value="Sensor histidine kinase WalK"/>
    <property type="match status" value="1"/>
</dbReference>
<dbReference type="InterPro" id="IPR003594">
    <property type="entry name" value="HATPase_dom"/>
</dbReference>
<dbReference type="SMART" id="SM00387">
    <property type="entry name" value="HATPase_c"/>
    <property type="match status" value="1"/>
</dbReference>
<proteinExistence type="predicted"/>
<name>A0A1I4BQA7_9RHOB</name>
<dbReference type="InterPro" id="IPR004358">
    <property type="entry name" value="Sig_transdc_His_kin-like_C"/>
</dbReference>
<evidence type="ECO:0000256" key="4">
    <source>
        <dbReference type="ARBA" id="ARBA00022679"/>
    </source>
</evidence>
<dbReference type="SUPFAM" id="SSF47384">
    <property type="entry name" value="Homodimeric domain of signal transducing histidine kinase"/>
    <property type="match status" value="1"/>
</dbReference>
<evidence type="ECO:0000313" key="8">
    <source>
        <dbReference type="Proteomes" id="UP000199550"/>
    </source>
</evidence>
<dbReference type="SUPFAM" id="SSF55781">
    <property type="entry name" value="GAF domain-like"/>
    <property type="match status" value="1"/>
</dbReference>
<dbReference type="SMART" id="SM00065">
    <property type="entry name" value="GAF"/>
    <property type="match status" value="1"/>
</dbReference>
<comment type="catalytic activity">
    <reaction evidence="1">
        <text>ATP + protein L-histidine = ADP + protein N-phospho-L-histidine.</text>
        <dbReference type="EC" id="2.7.13.3"/>
    </reaction>
</comment>
<reference evidence="7 8" key="1">
    <citation type="submission" date="2016-10" db="EMBL/GenBank/DDBJ databases">
        <authorList>
            <person name="de Groot N.N."/>
        </authorList>
    </citation>
    <scope>NUCLEOTIDE SEQUENCE [LARGE SCALE GENOMIC DNA]</scope>
    <source>
        <strain evidence="7 8">DSM 16199</strain>
    </source>
</reference>
<organism evidence="7 8">
    <name type="scientific">Loktanella salsilacus</name>
    <dbReference type="NCBI Taxonomy" id="195913"/>
    <lineage>
        <taxon>Bacteria</taxon>
        <taxon>Pseudomonadati</taxon>
        <taxon>Pseudomonadota</taxon>
        <taxon>Alphaproteobacteria</taxon>
        <taxon>Rhodobacterales</taxon>
        <taxon>Roseobacteraceae</taxon>
        <taxon>Loktanella</taxon>
    </lineage>
</organism>
<evidence type="ECO:0000259" key="6">
    <source>
        <dbReference type="PROSITE" id="PS50109"/>
    </source>
</evidence>
<evidence type="ECO:0000256" key="3">
    <source>
        <dbReference type="ARBA" id="ARBA00022553"/>
    </source>
</evidence>
<gene>
    <name evidence="7" type="ORF">SAMN04488004_101104</name>
</gene>
<dbReference type="Pfam" id="PF01590">
    <property type="entry name" value="GAF"/>
    <property type="match status" value="1"/>
</dbReference>
<dbReference type="CDD" id="cd00082">
    <property type="entry name" value="HisKA"/>
    <property type="match status" value="1"/>
</dbReference>
<dbReference type="EC" id="2.7.13.3" evidence="2"/>
<dbReference type="Pfam" id="PF02518">
    <property type="entry name" value="HATPase_c"/>
    <property type="match status" value="1"/>
</dbReference>
<protein>
    <recommendedName>
        <fullName evidence="2">histidine kinase</fullName>
        <ecNumber evidence="2">2.7.13.3</ecNumber>
    </recommendedName>
</protein>
<evidence type="ECO:0000256" key="1">
    <source>
        <dbReference type="ARBA" id="ARBA00000085"/>
    </source>
</evidence>
<keyword evidence="5 7" id="KW-0418">Kinase</keyword>
<dbReference type="Gene3D" id="1.10.287.130">
    <property type="match status" value="1"/>
</dbReference>
<keyword evidence="3" id="KW-0597">Phosphoprotein</keyword>
<dbReference type="SMART" id="SM00388">
    <property type="entry name" value="HisKA"/>
    <property type="match status" value="1"/>
</dbReference>
<dbReference type="InterPro" id="IPR029016">
    <property type="entry name" value="GAF-like_dom_sf"/>
</dbReference>
<dbReference type="InterPro" id="IPR003018">
    <property type="entry name" value="GAF"/>
</dbReference>
<evidence type="ECO:0000256" key="5">
    <source>
        <dbReference type="ARBA" id="ARBA00022777"/>
    </source>
</evidence>
<dbReference type="PANTHER" id="PTHR43047">
    <property type="entry name" value="TWO-COMPONENT HISTIDINE PROTEIN KINASE"/>
    <property type="match status" value="1"/>
</dbReference>
<dbReference type="Proteomes" id="UP000199550">
    <property type="component" value="Unassembled WGS sequence"/>
</dbReference>
<dbReference type="PANTHER" id="PTHR43047:SF72">
    <property type="entry name" value="OSMOSENSING HISTIDINE PROTEIN KINASE SLN1"/>
    <property type="match status" value="1"/>
</dbReference>
<evidence type="ECO:0000313" key="7">
    <source>
        <dbReference type="EMBL" id="SFK71022.1"/>
    </source>
</evidence>
<dbReference type="InterPro" id="IPR036097">
    <property type="entry name" value="HisK_dim/P_sf"/>
</dbReference>
<keyword evidence="8" id="KW-1185">Reference proteome</keyword>
<accession>A0A1I4BQA7</accession>
<dbReference type="InterPro" id="IPR005467">
    <property type="entry name" value="His_kinase_dom"/>
</dbReference>
<dbReference type="EMBL" id="FOTF01000001">
    <property type="protein sequence ID" value="SFK71022.1"/>
    <property type="molecule type" value="Genomic_DNA"/>
</dbReference>
<dbReference type="Pfam" id="PF00512">
    <property type="entry name" value="HisKA"/>
    <property type="match status" value="1"/>
</dbReference>